<evidence type="ECO:0000313" key="2">
    <source>
        <dbReference type="Proteomes" id="UP001370490"/>
    </source>
</evidence>
<dbReference type="EMBL" id="JBAMMX010000008">
    <property type="protein sequence ID" value="KAK6935544.1"/>
    <property type="molecule type" value="Genomic_DNA"/>
</dbReference>
<dbReference type="AlphaFoldDB" id="A0AAN8VKX7"/>
<sequence>MGNCSLKGDTTNTTKRGPELIRIVTDSGQVIELQGPKIVGDVLNNFPGYAIFLRGQMSSPLSKHEELLNGKFYYMLPKTLKPVREEVVDECFDQAEHPFRASSVEESDLVTNLTSGSAVEVLPSSGNGVWKVKLVIGTKELEDILSGQDNAEALIEQMRMAATSATNSLSIKSIKSSWGVSRKPNLFNALSSLIAPILRRLSYVSKGFFCTSSKGLFGQHIMKLMFLRRFQRLNKLLEEAPLSIFSLILERLKAMEIISINFKKFNTGAIQSRRKLLRNGVHGMLKTRHSQAII</sequence>
<dbReference type="Pfam" id="PF14009">
    <property type="entry name" value="PADRE"/>
    <property type="match status" value="1"/>
</dbReference>
<organism evidence="1 2">
    <name type="scientific">Dillenia turbinata</name>
    <dbReference type="NCBI Taxonomy" id="194707"/>
    <lineage>
        <taxon>Eukaryota</taxon>
        <taxon>Viridiplantae</taxon>
        <taxon>Streptophyta</taxon>
        <taxon>Embryophyta</taxon>
        <taxon>Tracheophyta</taxon>
        <taxon>Spermatophyta</taxon>
        <taxon>Magnoliopsida</taxon>
        <taxon>eudicotyledons</taxon>
        <taxon>Gunneridae</taxon>
        <taxon>Pentapetalae</taxon>
        <taxon>Dilleniales</taxon>
        <taxon>Dilleniaceae</taxon>
        <taxon>Dillenia</taxon>
    </lineage>
</organism>
<accession>A0AAN8VKX7</accession>
<keyword evidence="2" id="KW-1185">Reference proteome</keyword>
<dbReference type="InterPro" id="IPR025322">
    <property type="entry name" value="PADRE_dom"/>
</dbReference>
<protein>
    <submittedName>
        <fullName evidence="1">PADRE domain</fullName>
    </submittedName>
</protein>
<proteinExistence type="predicted"/>
<name>A0AAN8VKX7_9MAGN</name>
<comment type="caution">
    <text evidence="1">The sequence shown here is derived from an EMBL/GenBank/DDBJ whole genome shotgun (WGS) entry which is preliminary data.</text>
</comment>
<gene>
    <name evidence="1" type="ORF">RJ641_035699</name>
</gene>
<reference evidence="1 2" key="1">
    <citation type="submission" date="2023-12" db="EMBL/GenBank/DDBJ databases">
        <title>A high-quality genome assembly for Dillenia turbinata (Dilleniales).</title>
        <authorList>
            <person name="Chanderbali A."/>
        </authorList>
    </citation>
    <scope>NUCLEOTIDE SEQUENCE [LARGE SCALE GENOMIC DNA]</scope>
    <source>
        <strain evidence="1">LSX21</strain>
        <tissue evidence="1">Leaf</tissue>
    </source>
</reference>
<dbReference type="PANTHER" id="PTHR33148:SF33">
    <property type="entry name" value="DUF4228 DOMAIN PROTEIN"/>
    <property type="match status" value="1"/>
</dbReference>
<evidence type="ECO:0000313" key="1">
    <source>
        <dbReference type="EMBL" id="KAK6935544.1"/>
    </source>
</evidence>
<dbReference type="PANTHER" id="PTHR33148">
    <property type="entry name" value="PLASTID MOVEMENT IMPAIRED PROTEIN-RELATED"/>
    <property type="match status" value="1"/>
</dbReference>
<dbReference type="Proteomes" id="UP001370490">
    <property type="component" value="Unassembled WGS sequence"/>
</dbReference>